<organism evidence="4 5">
    <name type="scientific">Candidatus Jorgensenbacteria bacterium GW2011_GWA1_48_11</name>
    <dbReference type="NCBI Taxonomy" id="1618660"/>
    <lineage>
        <taxon>Bacteria</taxon>
        <taxon>Candidatus Joergenseniibacteriota</taxon>
    </lineage>
</organism>
<gene>
    <name evidence="4" type="ORF">UY23_C0001G0253</name>
</gene>
<dbReference type="Pfam" id="PF13365">
    <property type="entry name" value="Trypsin_2"/>
    <property type="match status" value="1"/>
</dbReference>
<dbReference type="PANTHER" id="PTHR43343:SF3">
    <property type="entry name" value="PROTEASE DO-LIKE 8, CHLOROPLASTIC"/>
    <property type="match status" value="1"/>
</dbReference>
<name>A0A0G1UC00_9BACT</name>
<proteinExistence type="predicted"/>
<dbReference type="GO" id="GO:0004252">
    <property type="term" value="F:serine-type endopeptidase activity"/>
    <property type="evidence" value="ECO:0007669"/>
    <property type="project" value="InterPro"/>
</dbReference>
<dbReference type="InterPro" id="IPR001940">
    <property type="entry name" value="Peptidase_S1C"/>
</dbReference>
<keyword evidence="1" id="KW-0645">Protease</keyword>
<dbReference type="Gene3D" id="2.40.10.120">
    <property type="match status" value="1"/>
</dbReference>
<dbReference type="AlphaFoldDB" id="A0A0G1UC00"/>
<evidence type="ECO:0000313" key="4">
    <source>
        <dbReference type="EMBL" id="KKU91647.1"/>
    </source>
</evidence>
<protein>
    <submittedName>
        <fullName evidence="4">2-alkenal reductase</fullName>
    </submittedName>
</protein>
<dbReference type="InterPro" id="IPR036034">
    <property type="entry name" value="PDZ_sf"/>
</dbReference>
<feature type="domain" description="PDZ" evidence="3">
    <location>
        <begin position="271"/>
        <end position="339"/>
    </location>
</feature>
<comment type="caution">
    <text evidence="4">The sequence shown here is derived from an EMBL/GenBank/DDBJ whole genome shotgun (WGS) entry which is preliminary data.</text>
</comment>
<dbReference type="CDD" id="cd06779">
    <property type="entry name" value="cpPDZ_Deg_HtrA-like"/>
    <property type="match status" value="1"/>
</dbReference>
<dbReference type="InterPro" id="IPR001478">
    <property type="entry name" value="PDZ"/>
</dbReference>
<dbReference type="EMBL" id="LCPF01000001">
    <property type="protein sequence ID" value="KKU91647.1"/>
    <property type="molecule type" value="Genomic_DNA"/>
</dbReference>
<dbReference type="Proteomes" id="UP000034956">
    <property type="component" value="Unassembled WGS sequence"/>
</dbReference>
<dbReference type="InterPro" id="IPR051201">
    <property type="entry name" value="Chloro_Bact_Ser_Proteases"/>
</dbReference>
<dbReference type="Pfam" id="PF13180">
    <property type="entry name" value="PDZ_2"/>
    <property type="match status" value="1"/>
</dbReference>
<keyword evidence="2" id="KW-0378">Hydrolase</keyword>
<dbReference type="SUPFAM" id="SSF50156">
    <property type="entry name" value="PDZ domain-like"/>
    <property type="match status" value="1"/>
</dbReference>
<accession>A0A0G1UC00</accession>
<dbReference type="PANTHER" id="PTHR43343">
    <property type="entry name" value="PEPTIDASE S12"/>
    <property type="match status" value="1"/>
</dbReference>
<dbReference type="InterPro" id="IPR009003">
    <property type="entry name" value="Peptidase_S1_PA"/>
</dbReference>
<dbReference type="Gene3D" id="2.30.42.10">
    <property type="match status" value="1"/>
</dbReference>
<reference evidence="4 5" key="1">
    <citation type="journal article" date="2015" name="Nature">
        <title>rRNA introns, odd ribosomes, and small enigmatic genomes across a large radiation of phyla.</title>
        <authorList>
            <person name="Brown C.T."/>
            <person name="Hug L.A."/>
            <person name="Thomas B.C."/>
            <person name="Sharon I."/>
            <person name="Castelle C.J."/>
            <person name="Singh A."/>
            <person name="Wilkins M.J."/>
            <person name="Williams K.H."/>
            <person name="Banfield J.F."/>
        </authorList>
    </citation>
    <scope>NUCLEOTIDE SEQUENCE [LARGE SCALE GENOMIC DNA]</scope>
</reference>
<evidence type="ECO:0000313" key="5">
    <source>
        <dbReference type="Proteomes" id="UP000034956"/>
    </source>
</evidence>
<evidence type="ECO:0000259" key="3">
    <source>
        <dbReference type="SMART" id="SM00228"/>
    </source>
</evidence>
<evidence type="ECO:0000256" key="2">
    <source>
        <dbReference type="ARBA" id="ARBA00022801"/>
    </source>
</evidence>
<dbReference type="PRINTS" id="PR00834">
    <property type="entry name" value="PROTEASES2C"/>
</dbReference>
<dbReference type="SMART" id="SM00228">
    <property type="entry name" value="PDZ"/>
    <property type="match status" value="1"/>
</dbReference>
<dbReference type="SUPFAM" id="SSF50494">
    <property type="entry name" value="Trypsin-like serine proteases"/>
    <property type="match status" value="1"/>
</dbReference>
<evidence type="ECO:0000256" key="1">
    <source>
        <dbReference type="ARBA" id="ARBA00022670"/>
    </source>
</evidence>
<dbReference type="GO" id="GO:0006508">
    <property type="term" value="P:proteolysis"/>
    <property type="evidence" value="ECO:0007669"/>
    <property type="project" value="UniProtKB-KW"/>
</dbReference>
<sequence length="352" mass="37810">MILDKREKSQTIETVKKVMPAVVSITISKNIKDLAKEMPEYFKDAPLGRPELSIPPEQINAQGQVQVGGGSGFIVDAEGVILTNKHVIAEPNASYTVITNDNQTYDAEVLARDPVNDVAILKIKPNKKLPVVKLGNSRDLELGQNVLAIGNALGIFKNTVSAGIISGLSRAISAQAEPGSAFQEMRGLIQTDAAINPGNSGGPLVDIFGQAIGINAAVVFGAQNINFAIPIQAAERDLADLKKYGRIKRPLLGLRYLMLNKDIQEKLKLACDYGAYVVREHPLDQAVIPGSPAAAAGLREGDIITDWDGKKITAEKSIQDFLSDCAPDDKVALKILRDGKELNVGVTLTERK</sequence>